<dbReference type="Proteomes" id="UP001193384">
    <property type="component" value="Unassembled WGS sequence"/>
</dbReference>
<evidence type="ECO:0000313" key="2">
    <source>
        <dbReference type="Proteomes" id="UP001193384"/>
    </source>
</evidence>
<proteinExistence type="predicted"/>
<sequence>MFSAVYSFNYTYMESSFKLTTDKGFVFYLKNTQTPQLNKSYKMIVTVEFNKSKINEEKRRILEENNFVFVEENKENIISESPFGALNVFEFNIEKITYKNVLNFLILSIENKVKNIKKFVDLMEN</sequence>
<evidence type="ECO:0000313" key="1">
    <source>
        <dbReference type="EMBL" id="MXR43932.1"/>
    </source>
</evidence>
<name>A0ABD6III1_MESHY</name>
<comment type="caution">
    <text evidence="1">The sequence shown here is derived from an EMBL/GenBank/DDBJ whole genome shotgun (WGS) entry which is preliminary data.</text>
</comment>
<reference evidence="1 2" key="1">
    <citation type="submission" date="2018-07" db="EMBL/GenBank/DDBJ databases">
        <title>Genetic characterization of Mycoplasma hyopneumoniae, M. hyorhinis and M. flocculare isolates through whole genome sequencing analysis: comparative analysis of sequence types and putative genes involved in virulence.</title>
        <authorList>
            <person name="Fourour S."/>
            <person name="Lucas P."/>
            <person name="Touzain F."/>
            <person name="Tocqueville V."/>
            <person name="Kempf I."/>
            <person name="Marois-Crehan C."/>
        </authorList>
    </citation>
    <scope>NUCLEOTIDE SEQUENCE [LARGE SCALE GENOMIC DNA]</scope>
    <source>
        <strain evidence="1 2">MHR389</strain>
    </source>
</reference>
<organism evidence="1 2">
    <name type="scientific">Mesomycoplasma hyorhinis</name>
    <name type="common">Mycoplasma hyorhinis</name>
    <dbReference type="NCBI Taxonomy" id="2100"/>
    <lineage>
        <taxon>Bacteria</taxon>
        <taxon>Bacillati</taxon>
        <taxon>Mycoplasmatota</taxon>
        <taxon>Mycoplasmoidales</taxon>
        <taxon>Metamycoplasmataceae</taxon>
        <taxon>Mesomycoplasma</taxon>
    </lineage>
</organism>
<dbReference type="AlphaFoldDB" id="A0ABD6III1"/>
<dbReference type="EMBL" id="QQQW01000020">
    <property type="protein sequence ID" value="MXR43932.1"/>
    <property type="molecule type" value="Genomic_DNA"/>
</dbReference>
<gene>
    <name evidence="1" type="ORF">DR101_03200</name>
</gene>
<accession>A0ABD6III1</accession>
<dbReference type="RefSeq" id="WP_013302432.1">
    <property type="nucleotide sequence ID" value="NZ_QQSM01000125.1"/>
</dbReference>
<protein>
    <submittedName>
        <fullName evidence="1">Uncharacterized protein</fullName>
    </submittedName>
</protein>